<dbReference type="AlphaFoldDB" id="A0AAW2SN01"/>
<dbReference type="EMBL" id="JACGWN010000016">
    <property type="protein sequence ID" value="KAL0393642.1"/>
    <property type="molecule type" value="Genomic_DNA"/>
</dbReference>
<gene>
    <name evidence="1" type="ORF">Slati_4330400</name>
</gene>
<comment type="caution">
    <text evidence="1">The sequence shown here is derived from an EMBL/GenBank/DDBJ whole genome shotgun (WGS) entry which is preliminary data.</text>
</comment>
<proteinExistence type="predicted"/>
<reference evidence="1" key="2">
    <citation type="journal article" date="2024" name="Plant">
        <title>Genomic evolution and insights into agronomic trait innovations of Sesamum species.</title>
        <authorList>
            <person name="Miao H."/>
            <person name="Wang L."/>
            <person name="Qu L."/>
            <person name="Liu H."/>
            <person name="Sun Y."/>
            <person name="Le M."/>
            <person name="Wang Q."/>
            <person name="Wei S."/>
            <person name="Zheng Y."/>
            <person name="Lin W."/>
            <person name="Duan Y."/>
            <person name="Cao H."/>
            <person name="Xiong S."/>
            <person name="Wang X."/>
            <person name="Wei L."/>
            <person name="Li C."/>
            <person name="Ma Q."/>
            <person name="Ju M."/>
            <person name="Zhao R."/>
            <person name="Li G."/>
            <person name="Mu C."/>
            <person name="Tian Q."/>
            <person name="Mei H."/>
            <person name="Zhang T."/>
            <person name="Gao T."/>
            <person name="Zhang H."/>
        </authorList>
    </citation>
    <scope>NUCLEOTIDE SEQUENCE</scope>
    <source>
        <strain evidence="1">KEN1</strain>
    </source>
</reference>
<sequence>MAIFFERFDVSLDQLRKKEEESGGGMMKVDDDDEETGFRWFLGFGELIWRLNVWLQRSEGWVHVYTSSGEALGSCFVDKPESSEEPV</sequence>
<organism evidence="1">
    <name type="scientific">Sesamum latifolium</name>
    <dbReference type="NCBI Taxonomy" id="2727402"/>
    <lineage>
        <taxon>Eukaryota</taxon>
        <taxon>Viridiplantae</taxon>
        <taxon>Streptophyta</taxon>
        <taxon>Embryophyta</taxon>
        <taxon>Tracheophyta</taxon>
        <taxon>Spermatophyta</taxon>
        <taxon>Magnoliopsida</taxon>
        <taxon>eudicotyledons</taxon>
        <taxon>Gunneridae</taxon>
        <taxon>Pentapetalae</taxon>
        <taxon>asterids</taxon>
        <taxon>lamiids</taxon>
        <taxon>Lamiales</taxon>
        <taxon>Pedaliaceae</taxon>
        <taxon>Sesamum</taxon>
    </lineage>
</organism>
<reference evidence="1" key="1">
    <citation type="submission" date="2020-06" db="EMBL/GenBank/DDBJ databases">
        <authorList>
            <person name="Li T."/>
            <person name="Hu X."/>
            <person name="Zhang T."/>
            <person name="Song X."/>
            <person name="Zhang H."/>
            <person name="Dai N."/>
            <person name="Sheng W."/>
            <person name="Hou X."/>
            <person name="Wei L."/>
        </authorList>
    </citation>
    <scope>NUCLEOTIDE SEQUENCE</scope>
    <source>
        <strain evidence="1">KEN1</strain>
        <tissue evidence="1">Leaf</tissue>
    </source>
</reference>
<evidence type="ECO:0000313" key="1">
    <source>
        <dbReference type="EMBL" id="KAL0393642.1"/>
    </source>
</evidence>
<protein>
    <submittedName>
        <fullName evidence="1">Uncharacterized protein</fullName>
    </submittedName>
</protein>
<name>A0AAW2SN01_9LAMI</name>
<accession>A0AAW2SN01</accession>